<proteinExistence type="predicted"/>
<evidence type="ECO:0000313" key="5">
    <source>
        <dbReference type="Proteomes" id="UP001221413"/>
    </source>
</evidence>
<dbReference type="Proteomes" id="UP001221413">
    <property type="component" value="Unassembled WGS sequence"/>
</dbReference>
<keyword evidence="2" id="KW-0175">Coiled coil</keyword>
<dbReference type="EMBL" id="JAQGDS010000011">
    <property type="protein sequence ID" value="KAJ6257285.1"/>
    <property type="molecule type" value="Genomic_DNA"/>
</dbReference>
<keyword evidence="5" id="KW-1185">Reference proteome</keyword>
<comment type="caution">
    <text evidence="4">The sequence shown here is derived from an EMBL/GenBank/DDBJ whole genome shotgun (WGS) entry which is preliminary data.</text>
</comment>
<evidence type="ECO:0000313" key="4">
    <source>
        <dbReference type="EMBL" id="KAJ6257285.1"/>
    </source>
</evidence>
<keyword evidence="1" id="KW-0677">Repeat</keyword>
<name>A0AAD6IRK2_DREDA</name>
<feature type="coiled-coil region" evidence="2">
    <location>
        <begin position="49"/>
        <end position="76"/>
    </location>
</feature>
<reference evidence="4" key="1">
    <citation type="submission" date="2023-01" db="EMBL/GenBank/DDBJ databases">
        <title>The chitinases involved in constricting ring structure development in the nematode-trapping fungus Drechslerella dactyloides.</title>
        <authorList>
            <person name="Wang R."/>
            <person name="Zhang L."/>
            <person name="Tang P."/>
            <person name="Li S."/>
            <person name="Liang L."/>
        </authorList>
    </citation>
    <scope>NUCLEOTIDE SEQUENCE</scope>
    <source>
        <strain evidence="4">YMF1.00031</strain>
    </source>
</reference>
<dbReference type="InterPro" id="IPR056884">
    <property type="entry name" value="NPHP3-like_N"/>
</dbReference>
<evidence type="ECO:0000256" key="2">
    <source>
        <dbReference type="SAM" id="Coils"/>
    </source>
</evidence>
<protein>
    <recommendedName>
        <fullName evidence="3">Nephrocystin 3-like N-terminal domain-containing protein</fullName>
    </recommendedName>
</protein>
<dbReference type="InterPro" id="IPR027417">
    <property type="entry name" value="P-loop_NTPase"/>
</dbReference>
<gene>
    <name evidence="4" type="ORF">Dda_8174</name>
</gene>
<sequence>MDTSASKPKNPMRKTLTECFEEACSRFRSTVEPSLGKDRQRLDALTTFLKGASTGLQQLEKTCQNLNDKAEEKANNAAKILTTLDQFKTLGDAFLQFAPESVSIVWCAISSLITIGGAKLQTLLLICGACNSVTTIVGDCIRWEVRMRTTDAADDAPTLDIWDTDIPDLVFNILEFLWSAQPHLDNSRLKQTGIKINQVCDDLKKCATIGTDIIEAVQRQVLLDELDRQTARLQPSASHRTHFSTLRDRLAYIIRQRNGQPVARWLFKENAYHDWKHGSTSMLYLKSPRGYGKSIAMMSVHEDLQTPHYNNNPNSDPLNGDITKDAAVRHEQKPLLCSFFFKRGEQDIQLARTAFEYILHQMLSSSALRKNASTLAEIVEVLNPAFFDPAAQKTGFMDTLTALCQAIRDVSIAIPNRVYLMVDALDECQDRREQNFSQLLADMVKPQPESNKACSLKIIFSARDSIDIISELGCDKDINSLVPTADQTERLSTNILRIIEITAFKNWSDLDIYLRHEVKVVLPRRIDQSEGEAFAKLLDSELSRIVEIIHQKAKGDFTLARMIIATSSSRRKKL</sequence>
<feature type="domain" description="Nephrocystin 3-like N-terminal" evidence="3">
    <location>
        <begin position="264"/>
        <end position="463"/>
    </location>
</feature>
<dbReference type="PANTHER" id="PTHR10039">
    <property type="entry name" value="AMELOGENIN"/>
    <property type="match status" value="1"/>
</dbReference>
<dbReference type="Pfam" id="PF24883">
    <property type="entry name" value="NPHP3_N"/>
    <property type="match status" value="1"/>
</dbReference>
<organism evidence="4 5">
    <name type="scientific">Drechslerella dactyloides</name>
    <name type="common">Nematode-trapping fungus</name>
    <name type="synonym">Arthrobotrys dactyloides</name>
    <dbReference type="NCBI Taxonomy" id="74499"/>
    <lineage>
        <taxon>Eukaryota</taxon>
        <taxon>Fungi</taxon>
        <taxon>Dikarya</taxon>
        <taxon>Ascomycota</taxon>
        <taxon>Pezizomycotina</taxon>
        <taxon>Orbiliomycetes</taxon>
        <taxon>Orbiliales</taxon>
        <taxon>Orbiliaceae</taxon>
        <taxon>Drechslerella</taxon>
    </lineage>
</organism>
<dbReference type="Gene3D" id="3.40.50.300">
    <property type="entry name" value="P-loop containing nucleotide triphosphate hydrolases"/>
    <property type="match status" value="1"/>
</dbReference>
<accession>A0AAD6IRK2</accession>
<evidence type="ECO:0000259" key="3">
    <source>
        <dbReference type="Pfam" id="PF24883"/>
    </source>
</evidence>
<evidence type="ECO:0000256" key="1">
    <source>
        <dbReference type="ARBA" id="ARBA00022737"/>
    </source>
</evidence>
<dbReference type="AlphaFoldDB" id="A0AAD6IRK2"/>